<organism evidence="1 2">
    <name type="scientific">Coniosporium tulheliwenetii</name>
    <dbReference type="NCBI Taxonomy" id="3383036"/>
    <lineage>
        <taxon>Eukaryota</taxon>
        <taxon>Fungi</taxon>
        <taxon>Dikarya</taxon>
        <taxon>Ascomycota</taxon>
        <taxon>Pezizomycotina</taxon>
        <taxon>Dothideomycetes</taxon>
        <taxon>Dothideomycetes incertae sedis</taxon>
        <taxon>Coniosporium</taxon>
    </lineage>
</organism>
<accession>A0ACC2Z709</accession>
<evidence type="ECO:0000313" key="1">
    <source>
        <dbReference type="EMBL" id="KAJ9643557.1"/>
    </source>
</evidence>
<dbReference type="EMBL" id="JAPDRP010000011">
    <property type="protein sequence ID" value="KAJ9643557.1"/>
    <property type="molecule type" value="Genomic_DNA"/>
</dbReference>
<comment type="caution">
    <text evidence="1">The sequence shown here is derived from an EMBL/GenBank/DDBJ whole genome shotgun (WGS) entry which is preliminary data.</text>
</comment>
<proteinExistence type="predicted"/>
<keyword evidence="2" id="KW-1185">Reference proteome</keyword>
<name>A0ACC2Z709_9PEZI</name>
<protein>
    <submittedName>
        <fullName evidence="1">Uncharacterized protein</fullName>
    </submittedName>
</protein>
<reference evidence="1" key="1">
    <citation type="submission" date="2022-10" db="EMBL/GenBank/DDBJ databases">
        <title>Culturing micro-colonial fungi from biological soil crusts in the Mojave desert and describing Neophaeococcomyces mojavensis, and introducing the new genera and species Taxawa tesnikishii.</title>
        <authorList>
            <person name="Kurbessoian T."/>
            <person name="Stajich J.E."/>
        </authorList>
    </citation>
    <scope>NUCLEOTIDE SEQUENCE</scope>
    <source>
        <strain evidence="1">JES_115</strain>
    </source>
</reference>
<gene>
    <name evidence="1" type="ORF">H2199_004236</name>
</gene>
<sequence length="236" mass="26866">MAALPSRTDFLTNGITPVDINNLPQDKRDCDICTENFHMQSDQGGMGYRPVSINCPARHVYCFGCITEWFNFVTDEGEYNNTCPTCRAEVYEPEDASGSEQDEEPPLSPDQSMPGFTDITRARLARYHGPTNASDELINTAGEWLPYLWSRYRRPTLMWFLTEDEDEDVEGEMFTLIEQELRRPGRRMLPTHELYDRLLAAALEQRTVREYGAGACLGVFIEAVVKYLWEGGEGLA</sequence>
<evidence type="ECO:0000313" key="2">
    <source>
        <dbReference type="Proteomes" id="UP001172680"/>
    </source>
</evidence>
<dbReference type="Proteomes" id="UP001172680">
    <property type="component" value="Unassembled WGS sequence"/>
</dbReference>